<keyword evidence="4 8" id="KW-1133">Transmembrane helix</keyword>
<feature type="region of interest" description="Disordered" evidence="7">
    <location>
        <begin position="92"/>
        <end position="115"/>
    </location>
</feature>
<dbReference type="AlphaFoldDB" id="A0AAN6GAW8"/>
<feature type="transmembrane region" description="Helical" evidence="8">
    <location>
        <begin position="31"/>
        <end position="55"/>
    </location>
</feature>
<evidence type="ECO:0000256" key="5">
    <source>
        <dbReference type="ARBA" id="ARBA00023034"/>
    </source>
</evidence>
<sequence>MMWATFLISHALAQQQQQQQQHTADNELSPFVMLLIFCVVMAISTFVLGSLPLFVRLSHIQMVLLQSLAAGLLLGAGITIVLPEGVSNLYIPVQPQPQPQPHAEKGSSKNNRHAYNPEHALGTSVLVGFLLMYFVDRIFSAKHRHFHPSSSAASSSRTDAHQHKPPSIPESSSSSSSSSGGSLSDFSRASLTSLLGLVIHAFTDGIAMGATSLTSSSSLEHHDVHDAGAGAQSEEPDAASSLRLIVFLAIMLHKAPAALGLSTLLLSQGGSRLAILRAMAVFSLSTPAGALATYALGWWILENSPIATAAGAGAGAASAAGGPNAGGFVPPLLIRDEHAHALESGGGLSPRHIGMALTFSAGTFLYVAMHALGELMGGSIPSSASSSSSSSLSTRKQQSNGFEAVHGHSDHEYEDEDAHEATEGYGVGDVEEGQRGNSSNSGSGSGSRTRRRRRISSKEAEEDEEEDEEAAATRRPLLAAEPPSPTALGTPSAAAGSRDPSSSSTSAATAELKPQASSSSSSSSCRGPALSTATTLQPSPSSSASAASAAAEPASRQRRRASSSSSSPLVLEVSKTALLLLGAAVPRFLQSLTGGHGH</sequence>
<gene>
    <name evidence="9" type="ORF">OC842_003599</name>
</gene>
<evidence type="ECO:0008006" key="11">
    <source>
        <dbReference type="Google" id="ProtNLM"/>
    </source>
</evidence>
<proteinExistence type="predicted"/>
<feature type="transmembrane region" description="Helical" evidence="8">
    <location>
        <begin position="278"/>
        <end position="301"/>
    </location>
</feature>
<name>A0AAN6GAW8_9BASI</name>
<comment type="caution">
    <text evidence="9">The sequence shown here is derived from an EMBL/GenBank/DDBJ whole genome shotgun (WGS) entry which is preliminary data.</text>
</comment>
<reference evidence="9" key="1">
    <citation type="journal article" date="2023" name="PhytoFront">
        <title>Draft Genome Resources of Seven Strains of Tilletia horrida, Causal Agent of Kernel Smut of Rice.</title>
        <authorList>
            <person name="Khanal S."/>
            <person name="Antony Babu S."/>
            <person name="Zhou X.G."/>
        </authorList>
    </citation>
    <scope>NUCLEOTIDE SEQUENCE</scope>
    <source>
        <strain evidence="9">TX3</strain>
    </source>
</reference>
<evidence type="ECO:0000313" key="10">
    <source>
        <dbReference type="Proteomes" id="UP001176521"/>
    </source>
</evidence>
<feature type="transmembrane region" description="Helical" evidence="8">
    <location>
        <begin position="244"/>
        <end position="266"/>
    </location>
</feature>
<dbReference type="GO" id="GO:0000139">
    <property type="term" value="C:Golgi membrane"/>
    <property type="evidence" value="ECO:0007669"/>
    <property type="project" value="UniProtKB-SubCell"/>
</dbReference>
<evidence type="ECO:0000256" key="8">
    <source>
        <dbReference type="SAM" id="Phobius"/>
    </source>
</evidence>
<feature type="compositionally biased region" description="Low complexity" evidence="7">
    <location>
        <begin position="517"/>
        <end position="554"/>
    </location>
</feature>
<dbReference type="Proteomes" id="UP001176521">
    <property type="component" value="Unassembled WGS sequence"/>
</dbReference>
<feature type="region of interest" description="Disordered" evidence="7">
    <location>
        <begin position="379"/>
        <end position="403"/>
    </location>
</feature>
<dbReference type="PANTHER" id="PTHR16133">
    <property type="entry name" value="SOLUTE CARRIER FAMILY 39 ZINC TRANSPORTER , MEMBER 9-RELATED"/>
    <property type="match status" value="1"/>
</dbReference>
<dbReference type="InterPro" id="IPR045891">
    <property type="entry name" value="ZIP9"/>
</dbReference>
<dbReference type="EMBL" id="JAPDMQ010000184">
    <property type="protein sequence ID" value="KAK0531504.1"/>
    <property type="molecule type" value="Genomic_DNA"/>
</dbReference>
<feature type="compositionally biased region" description="Acidic residues" evidence="7">
    <location>
        <begin position="460"/>
        <end position="470"/>
    </location>
</feature>
<feature type="compositionally biased region" description="Low complexity" evidence="7">
    <location>
        <begin position="492"/>
        <end position="510"/>
    </location>
</feature>
<protein>
    <recommendedName>
        <fullName evidence="11">Zinc/iron permease</fullName>
    </recommendedName>
</protein>
<feature type="region of interest" description="Disordered" evidence="7">
    <location>
        <begin position="149"/>
        <end position="180"/>
    </location>
</feature>
<feature type="region of interest" description="Disordered" evidence="7">
    <location>
        <begin position="427"/>
        <end position="569"/>
    </location>
</feature>
<feature type="compositionally biased region" description="Low complexity" evidence="7">
    <location>
        <begin position="169"/>
        <end position="180"/>
    </location>
</feature>
<evidence type="ECO:0000256" key="1">
    <source>
        <dbReference type="ARBA" id="ARBA00004127"/>
    </source>
</evidence>
<feature type="compositionally biased region" description="Low complexity" evidence="7">
    <location>
        <begin position="379"/>
        <end position="393"/>
    </location>
</feature>
<feature type="transmembrane region" description="Helical" evidence="8">
    <location>
        <begin position="191"/>
        <end position="210"/>
    </location>
</feature>
<feature type="transmembrane region" description="Helical" evidence="8">
    <location>
        <begin position="119"/>
        <end position="135"/>
    </location>
</feature>
<dbReference type="InterPro" id="IPR003689">
    <property type="entry name" value="ZIP"/>
</dbReference>
<evidence type="ECO:0000313" key="9">
    <source>
        <dbReference type="EMBL" id="KAK0531504.1"/>
    </source>
</evidence>
<keyword evidence="5" id="KW-0333">Golgi apparatus</keyword>
<dbReference type="GO" id="GO:0046873">
    <property type="term" value="F:metal ion transmembrane transporter activity"/>
    <property type="evidence" value="ECO:0007669"/>
    <property type="project" value="InterPro"/>
</dbReference>
<evidence type="ECO:0000256" key="7">
    <source>
        <dbReference type="SAM" id="MobiDB-lite"/>
    </source>
</evidence>
<dbReference type="GO" id="GO:0006829">
    <property type="term" value="P:zinc ion transport"/>
    <property type="evidence" value="ECO:0007669"/>
    <property type="project" value="InterPro"/>
</dbReference>
<comment type="subcellular location">
    <subcellularLocation>
        <location evidence="1">Endomembrane system</location>
        <topology evidence="1">Multi-pass membrane protein</topology>
    </subcellularLocation>
    <subcellularLocation>
        <location evidence="2">Golgi apparatus membrane</location>
    </subcellularLocation>
</comment>
<evidence type="ECO:0000256" key="6">
    <source>
        <dbReference type="ARBA" id="ARBA00023136"/>
    </source>
</evidence>
<dbReference type="PANTHER" id="PTHR16133:SF0">
    <property type="entry name" value="ZINC_IRON REGULATED TRANSPORTER-RELATED PROTEIN 102B, ISOFORM E"/>
    <property type="match status" value="1"/>
</dbReference>
<evidence type="ECO:0000256" key="3">
    <source>
        <dbReference type="ARBA" id="ARBA00022692"/>
    </source>
</evidence>
<evidence type="ECO:0000256" key="4">
    <source>
        <dbReference type="ARBA" id="ARBA00022989"/>
    </source>
</evidence>
<organism evidence="9 10">
    <name type="scientific">Tilletia horrida</name>
    <dbReference type="NCBI Taxonomy" id="155126"/>
    <lineage>
        <taxon>Eukaryota</taxon>
        <taxon>Fungi</taxon>
        <taxon>Dikarya</taxon>
        <taxon>Basidiomycota</taxon>
        <taxon>Ustilaginomycotina</taxon>
        <taxon>Exobasidiomycetes</taxon>
        <taxon>Tilletiales</taxon>
        <taxon>Tilletiaceae</taxon>
        <taxon>Tilletia</taxon>
    </lineage>
</organism>
<accession>A0AAN6GAW8</accession>
<keyword evidence="3 8" id="KW-0812">Transmembrane</keyword>
<keyword evidence="10" id="KW-1185">Reference proteome</keyword>
<evidence type="ECO:0000256" key="2">
    <source>
        <dbReference type="ARBA" id="ARBA00004394"/>
    </source>
</evidence>
<dbReference type="Pfam" id="PF02535">
    <property type="entry name" value="Zip"/>
    <property type="match status" value="1"/>
</dbReference>
<feature type="transmembrane region" description="Helical" evidence="8">
    <location>
        <begin position="62"/>
        <end position="82"/>
    </location>
</feature>
<keyword evidence="6 8" id="KW-0472">Membrane</keyword>